<protein>
    <submittedName>
        <fullName evidence="1">Uncharacterized protein</fullName>
    </submittedName>
</protein>
<organism evidence="1">
    <name type="scientific">Arundo donax</name>
    <name type="common">Giant reed</name>
    <name type="synonym">Donax arundinaceus</name>
    <dbReference type="NCBI Taxonomy" id="35708"/>
    <lineage>
        <taxon>Eukaryota</taxon>
        <taxon>Viridiplantae</taxon>
        <taxon>Streptophyta</taxon>
        <taxon>Embryophyta</taxon>
        <taxon>Tracheophyta</taxon>
        <taxon>Spermatophyta</taxon>
        <taxon>Magnoliopsida</taxon>
        <taxon>Liliopsida</taxon>
        <taxon>Poales</taxon>
        <taxon>Poaceae</taxon>
        <taxon>PACMAD clade</taxon>
        <taxon>Arundinoideae</taxon>
        <taxon>Arundineae</taxon>
        <taxon>Arundo</taxon>
    </lineage>
</organism>
<proteinExistence type="predicted"/>
<dbReference type="EMBL" id="GBRH01278624">
    <property type="protein sequence ID" value="JAD19271.1"/>
    <property type="molecule type" value="Transcribed_RNA"/>
</dbReference>
<reference evidence="1" key="2">
    <citation type="journal article" date="2015" name="Data Brief">
        <title>Shoot transcriptome of the giant reed, Arundo donax.</title>
        <authorList>
            <person name="Barrero R.A."/>
            <person name="Guerrero F.D."/>
            <person name="Moolhuijzen P."/>
            <person name="Goolsby J.A."/>
            <person name="Tidwell J."/>
            <person name="Bellgard S.E."/>
            <person name="Bellgard M.I."/>
        </authorList>
    </citation>
    <scope>NUCLEOTIDE SEQUENCE</scope>
    <source>
        <tissue evidence="1">Shoot tissue taken approximately 20 cm above the soil surface</tissue>
    </source>
</reference>
<dbReference type="AlphaFoldDB" id="A0A0A8XZG9"/>
<reference evidence="1" key="1">
    <citation type="submission" date="2014-09" db="EMBL/GenBank/DDBJ databases">
        <authorList>
            <person name="Magalhaes I.L.F."/>
            <person name="Oliveira U."/>
            <person name="Santos F.R."/>
            <person name="Vidigal T.H.D.A."/>
            <person name="Brescovit A.D."/>
            <person name="Santos A.J."/>
        </authorList>
    </citation>
    <scope>NUCLEOTIDE SEQUENCE</scope>
    <source>
        <tissue evidence="1">Shoot tissue taken approximately 20 cm above the soil surface</tissue>
    </source>
</reference>
<sequence length="31" mass="3561">MRYKISEHKHVHLGSGHTQITIFLGESDLLI</sequence>
<accession>A0A0A8XZG9</accession>
<evidence type="ECO:0000313" key="1">
    <source>
        <dbReference type="EMBL" id="JAD19271.1"/>
    </source>
</evidence>
<name>A0A0A8XZG9_ARUDO</name>